<dbReference type="InterPro" id="IPR013097">
    <property type="entry name" value="Dabb"/>
</dbReference>
<dbReference type="Proteomes" id="UP000235672">
    <property type="component" value="Unassembled WGS sequence"/>
</dbReference>
<feature type="domain" description="Stress-response A/B barrel" evidence="1">
    <location>
        <begin position="4"/>
        <end position="101"/>
    </location>
</feature>
<dbReference type="EMBL" id="KZ613465">
    <property type="protein sequence ID" value="PMD27581.1"/>
    <property type="molecule type" value="Genomic_DNA"/>
</dbReference>
<organism evidence="2 3">
    <name type="scientific">Hyaloscypha hepaticicola</name>
    <dbReference type="NCBI Taxonomy" id="2082293"/>
    <lineage>
        <taxon>Eukaryota</taxon>
        <taxon>Fungi</taxon>
        <taxon>Dikarya</taxon>
        <taxon>Ascomycota</taxon>
        <taxon>Pezizomycotina</taxon>
        <taxon>Leotiomycetes</taxon>
        <taxon>Helotiales</taxon>
        <taxon>Hyaloscyphaceae</taxon>
        <taxon>Hyaloscypha</taxon>
    </lineage>
</organism>
<dbReference type="Gene3D" id="3.30.70.100">
    <property type="match status" value="1"/>
</dbReference>
<dbReference type="SUPFAM" id="SSF54909">
    <property type="entry name" value="Dimeric alpha+beta barrel"/>
    <property type="match status" value="1"/>
</dbReference>
<dbReference type="InterPro" id="IPR011008">
    <property type="entry name" value="Dimeric_a/b-barrel"/>
</dbReference>
<name>A0A2J6QMU3_9HELO</name>
<dbReference type="PROSITE" id="PS51502">
    <property type="entry name" value="S_R_A_B_BARREL"/>
    <property type="match status" value="1"/>
</dbReference>
<evidence type="ECO:0000313" key="3">
    <source>
        <dbReference type="Proteomes" id="UP000235672"/>
    </source>
</evidence>
<accession>A0A2J6QMU3</accession>
<sequence length="109" mass="11884">MAGIIRITLFKIPAKENQAKLLDLYRTLAASAKKDGKPYILSLVAGQAHDDQRSQGYTVAAKSEFSTLEDMKYYDTDCEAHQTLKAGVKSLGVEGIMTVYFPPAVVSAL</sequence>
<dbReference type="OrthoDB" id="3830014at2759"/>
<gene>
    <name evidence="2" type="ORF">NA56DRAFT_615380</name>
</gene>
<reference evidence="2 3" key="1">
    <citation type="submission" date="2016-05" db="EMBL/GenBank/DDBJ databases">
        <title>A degradative enzymes factory behind the ericoid mycorrhizal symbiosis.</title>
        <authorList>
            <consortium name="DOE Joint Genome Institute"/>
            <person name="Martino E."/>
            <person name="Morin E."/>
            <person name="Grelet G."/>
            <person name="Kuo A."/>
            <person name="Kohler A."/>
            <person name="Daghino S."/>
            <person name="Barry K."/>
            <person name="Choi C."/>
            <person name="Cichocki N."/>
            <person name="Clum A."/>
            <person name="Copeland A."/>
            <person name="Hainaut M."/>
            <person name="Haridas S."/>
            <person name="Labutti K."/>
            <person name="Lindquist E."/>
            <person name="Lipzen A."/>
            <person name="Khouja H.-R."/>
            <person name="Murat C."/>
            <person name="Ohm R."/>
            <person name="Olson A."/>
            <person name="Spatafora J."/>
            <person name="Veneault-Fourrey C."/>
            <person name="Henrissat B."/>
            <person name="Grigoriev I."/>
            <person name="Martin F."/>
            <person name="Perotto S."/>
        </authorList>
    </citation>
    <scope>NUCLEOTIDE SEQUENCE [LARGE SCALE GENOMIC DNA]</scope>
    <source>
        <strain evidence="2 3">UAMH 7357</strain>
    </source>
</reference>
<keyword evidence="3" id="KW-1185">Reference proteome</keyword>
<proteinExistence type="predicted"/>
<dbReference type="AlphaFoldDB" id="A0A2J6QMU3"/>
<dbReference type="Pfam" id="PF07876">
    <property type="entry name" value="Dabb"/>
    <property type="match status" value="1"/>
</dbReference>
<dbReference type="SMART" id="SM00886">
    <property type="entry name" value="Dabb"/>
    <property type="match status" value="1"/>
</dbReference>
<evidence type="ECO:0000313" key="2">
    <source>
        <dbReference type="EMBL" id="PMD27581.1"/>
    </source>
</evidence>
<evidence type="ECO:0000259" key="1">
    <source>
        <dbReference type="PROSITE" id="PS51502"/>
    </source>
</evidence>
<protein>
    <recommendedName>
        <fullName evidence="1">Stress-response A/B barrel domain-containing protein</fullName>
    </recommendedName>
</protein>